<comment type="caution">
    <text evidence="1">The sequence shown here is derived from an EMBL/GenBank/DDBJ whole genome shotgun (WGS) entry which is preliminary data.</text>
</comment>
<sequence>MTSIKKHIGKIEVEIIPPDITEEENEERLRKIESTLGILTKRKIALSYK</sequence>
<gene>
    <name evidence="1" type="ORF">DFR58_101123</name>
</gene>
<dbReference type="EMBL" id="QPJT01000001">
    <property type="protein sequence ID" value="RCX20921.1"/>
    <property type="molecule type" value="Genomic_DNA"/>
</dbReference>
<dbReference type="RefSeq" id="WP_170137975.1">
    <property type="nucleotide sequence ID" value="NZ_QPJT01000001.1"/>
</dbReference>
<name>A0A369BHN4_9FIRM</name>
<evidence type="ECO:0000313" key="1">
    <source>
        <dbReference type="EMBL" id="RCX20921.1"/>
    </source>
</evidence>
<organism evidence="1 2">
    <name type="scientific">Anaerobacterium chartisolvens</name>
    <dbReference type="NCBI Taxonomy" id="1297424"/>
    <lineage>
        <taxon>Bacteria</taxon>
        <taxon>Bacillati</taxon>
        <taxon>Bacillota</taxon>
        <taxon>Clostridia</taxon>
        <taxon>Eubacteriales</taxon>
        <taxon>Oscillospiraceae</taxon>
        <taxon>Anaerobacterium</taxon>
    </lineage>
</organism>
<reference evidence="1 2" key="1">
    <citation type="submission" date="2018-07" db="EMBL/GenBank/DDBJ databases">
        <title>Genomic Encyclopedia of Type Strains, Phase IV (KMG-IV): sequencing the most valuable type-strain genomes for metagenomic binning, comparative biology and taxonomic classification.</title>
        <authorList>
            <person name="Goeker M."/>
        </authorList>
    </citation>
    <scope>NUCLEOTIDE SEQUENCE [LARGE SCALE GENOMIC DNA]</scope>
    <source>
        <strain evidence="1 2">DSM 27016</strain>
    </source>
</reference>
<proteinExistence type="predicted"/>
<dbReference type="AlphaFoldDB" id="A0A369BHN4"/>
<keyword evidence="2" id="KW-1185">Reference proteome</keyword>
<dbReference type="Proteomes" id="UP000253034">
    <property type="component" value="Unassembled WGS sequence"/>
</dbReference>
<evidence type="ECO:0000313" key="2">
    <source>
        <dbReference type="Proteomes" id="UP000253034"/>
    </source>
</evidence>
<protein>
    <submittedName>
        <fullName evidence="1">Uncharacterized protein</fullName>
    </submittedName>
</protein>
<accession>A0A369BHN4</accession>